<evidence type="ECO:0008006" key="4">
    <source>
        <dbReference type="Google" id="ProtNLM"/>
    </source>
</evidence>
<gene>
    <name evidence="2" type="ORF">SAMN06265379_101851</name>
</gene>
<feature type="signal peptide" evidence="1">
    <location>
        <begin position="1"/>
        <end position="19"/>
    </location>
</feature>
<feature type="chain" id="PRO_5021716571" description="SIMPL domain-containing protein" evidence="1">
    <location>
        <begin position="20"/>
        <end position="230"/>
    </location>
</feature>
<proteinExistence type="predicted"/>
<keyword evidence="1" id="KW-0732">Signal</keyword>
<dbReference type="PANTHER" id="PTHR34387">
    <property type="entry name" value="SLR1258 PROTEIN"/>
    <property type="match status" value="1"/>
</dbReference>
<dbReference type="GO" id="GO:0006974">
    <property type="term" value="P:DNA damage response"/>
    <property type="evidence" value="ECO:0007669"/>
    <property type="project" value="TreeGrafter"/>
</dbReference>
<organism evidence="2 3">
    <name type="scientific">Saccharicrinis carchari</name>
    <dbReference type="NCBI Taxonomy" id="1168039"/>
    <lineage>
        <taxon>Bacteria</taxon>
        <taxon>Pseudomonadati</taxon>
        <taxon>Bacteroidota</taxon>
        <taxon>Bacteroidia</taxon>
        <taxon>Marinilabiliales</taxon>
        <taxon>Marinilabiliaceae</taxon>
        <taxon>Saccharicrinis</taxon>
    </lineage>
</organism>
<keyword evidence="3" id="KW-1185">Reference proteome</keyword>
<dbReference type="Proteomes" id="UP000319040">
    <property type="component" value="Unassembled WGS sequence"/>
</dbReference>
<dbReference type="AlphaFoldDB" id="A0A521BBH1"/>
<evidence type="ECO:0000313" key="2">
    <source>
        <dbReference type="EMBL" id="SMO44444.1"/>
    </source>
</evidence>
<dbReference type="Pfam" id="PF04402">
    <property type="entry name" value="SIMPL"/>
    <property type="match status" value="1"/>
</dbReference>
<name>A0A521BBH1_SACCC</name>
<dbReference type="InterPro" id="IPR052022">
    <property type="entry name" value="26kDa_periplasmic_antigen"/>
</dbReference>
<dbReference type="PANTHER" id="PTHR34387:SF1">
    <property type="entry name" value="PERIPLASMIC IMMUNOGENIC PROTEIN"/>
    <property type="match status" value="1"/>
</dbReference>
<dbReference type="Gene3D" id="3.30.110.170">
    <property type="entry name" value="Protein of unknown function (DUF541), domain 1"/>
    <property type="match status" value="1"/>
</dbReference>
<dbReference type="RefSeq" id="WP_185957431.1">
    <property type="nucleotide sequence ID" value="NZ_FXTB01000001.1"/>
</dbReference>
<evidence type="ECO:0000313" key="3">
    <source>
        <dbReference type="Proteomes" id="UP000319040"/>
    </source>
</evidence>
<dbReference type="EMBL" id="FXTB01000001">
    <property type="protein sequence ID" value="SMO44444.1"/>
    <property type="molecule type" value="Genomic_DNA"/>
</dbReference>
<evidence type="ECO:0000256" key="1">
    <source>
        <dbReference type="SAM" id="SignalP"/>
    </source>
</evidence>
<protein>
    <recommendedName>
        <fullName evidence="4">SIMPL domain-containing protein</fullName>
    </recommendedName>
</protein>
<sequence length="230" mass="26476">MKKLLLLLVVIYGFTTAQAQGVKNFIDQPYIEVTGSSKIEIVPDEIYISIEIKEDDSKGKKEVEQLEKKMISALSSMGVDVKRDLSILDFSSDFKEYWYKKSSIRNDKKYQLIVNSGQMAGQVYYQLEKIGISNLAILKTDHSKIEAFRQEVKVKAIKAAQQKARSMAEAIGQTIGKALYVQERNFRPYRNRMVNRAFKAESDAAQRNMPDIDFEKIVLEYEIVVYFMLE</sequence>
<reference evidence="2 3" key="1">
    <citation type="submission" date="2017-05" db="EMBL/GenBank/DDBJ databases">
        <authorList>
            <person name="Varghese N."/>
            <person name="Submissions S."/>
        </authorList>
    </citation>
    <scope>NUCLEOTIDE SEQUENCE [LARGE SCALE GENOMIC DNA]</scope>
    <source>
        <strain evidence="2 3">DSM 27040</strain>
    </source>
</reference>
<dbReference type="InterPro" id="IPR007497">
    <property type="entry name" value="SIMPL/DUF541"/>
</dbReference>
<accession>A0A521BBH1</accession>
<dbReference type="Gene3D" id="3.30.70.2970">
    <property type="entry name" value="Protein of unknown function (DUF541), domain 2"/>
    <property type="match status" value="1"/>
</dbReference>